<dbReference type="EnsemblMetazoa" id="XM_021052410.2">
    <property type="protein sequence ID" value="XP_020908069.1"/>
    <property type="gene ID" value="LOC110246101"/>
</dbReference>
<dbReference type="Pfam" id="PF00090">
    <property type="entry name" value="TSP_1"/>
    <property type="match status" value="1"/>
</dbReference>
<protein>
    <submittedName>
        <fullName evidence="2">Uncharacterized protein</fullName>
    </submittedName>
</protein>
<feature type="transmembrane region" description="Helical" evidence="1">
    <location>
        <begin position="75"/>
        <end position="101"/>
    </location>
</feature>
<dbReference type="EnsemblMetazoa" id="XM_021052332.2">
    <property type="protein sequence ID" value="XP_020907991.1"/>
    <property type="gene ID" value="LOC110246036"/>
</dbReference>
<keyword evidence="1" id="KW-0812">Transmembrane</keyword>
<proteinExistence type="predicted"/>
<name>A0A913XR91_EXADI</name>
<dbReference type="KEGG" id="epa:110246101"/>
<reference evidence="2" key="1">
    <citation type="submission" date="2022-11" db="UniProtKB">
        <authorList>
            <consortium name="EnsemblMetazoa"/>
        </authorList>
    </citation>
    <scope>IDENTIFICATION</scope>
</reference>
<dbReference type="InterPro" id="IPR036383">
    <property type="entry name" value="TSP1_rpt_sf"/>
</dbReference>
<evidence type="ECO:0000313" key="3">
    <source>
        <dbReference type="Proteomes" id="UP000887567"/>
    </source>
</evidence>
<evidence type="ECO:0000313" key="2">
    <source>
        <dbReference type="EnsemblMetazoa" id="XP_020907991.1"/>
    </source>
</evidence>
<dbReference type="Proteomes" id="UP000887567">
    <property type="component" value="Unplaced"/>
</dbReference>
<organism evidence="2 3">
    <name type="scientific">Exaiptasia diaphana</name>
    <name type="common">Tropical sea anemone</name>
    <name type="synonym">Aiptasia pulchella</name>
    <dbReference type="NCBI Taxonomy" id="2652724"/>
    <lineage>
        <taxon>Eukaryota</taxon>
        <taxon>Metazoa</taxon>
        <taxon>Cnidaria</taxon>
        <taxon>Anthozoa</taxon>
        <taxon>Hexacorallia</taxon>
        <taxon>Actiniaria</taxon>
        <taxon>Aiptasiidae</taxon>
        <taxon>Exaiptasia</taxon>
    </lineage>
</organism>
<dbReference type="PROSITE" id="PS50092">
    <property type="entry name" value="TSP1"/>
    <property type="match status" value="1"/>
</dbReference>
<dbReference type="RefSeq" id="XP_020907991.1">
    <property type="nucleotide sequence ID" value="XM_021052332.2"/>
</dbReference>
<dbReference type="SUPFAM" id="SSF82895">
    <property type="entry name" value="TSP-1 type 1 repeat"/>
    <property type="match status" value="1"/>
</dbReference>
<dbReference type="Gene3D" id="2.20.100.10">
    <property type="entry name" value="Thrombospondin type-1 (TSP1) repeat"/>
    <property type="match status" value="1"/>
</dbReference>
<dbReference type="SMART" id="SM00209">
    <property type="entry name" value="TSP1"/>
    <property type="match status" value="1"/>
</dbReference>
<dbReference type="AlphaFoldDB" id="A0A913XR91"/>
<dbReference type="GeneID" id="110246036"/>
<dbReference type="OrthoDB" id="5989160at2759"/>
<dbReference type="RefSeq" id="XP_020908069.1">
    <property type="nucleotide sequence ID" value="XM_021052410.2"/>
</dbReference>
<keyword evidence="3" id="KW-1185">Reference proteome</keyword>
<accession>A0A913XR91</accession>
<dbReference type="InterPro" id="IPR000884">
    <property type="entry name" value="TSP1_rpt"/>
</dbReference>
<dbReference type="GeneID" id="110246101"/>
<dbReference type="KEGG" id="epa:110246036"/>
<evidence type="ECO:0000256" key="1">
    <source>
        <dbReference type="SAM" id="Phobius"/>
    </source>
</evidence>
<sequence>MVIMDYCSIVNSWLTRLLLGSVYLWTNGVFSLVEWGEWSSCSQLCGGGIQTRNGTCDGCMQRRACNTNRCRDTALMVWVVIGVTIIFLAILVIFLVGIFFVKPDAERKLSRKSSFELLESTPGASRRVRTCTVDTNVDYKLSTLRSDCKNSQPSALDRRL</sequence>
<keyword evidence="1" id="KW-0472">Membrane</keyword>
<keyword evidence="1" id="KW-1133">Transmembrane helix</keyword>